<accession>A0A1M4SPC3</accession>
<gene>
    <name evidence="1" type="ORF">SAMN02745195_00218</name>
</gene>
<dbReference type="RefSeq" id="WP_072966707.1">
    <property type="nucleotide sequence ID" value="NZ_FQUR01000006.1"/>
</dbReference>
<name>A0A1M4SPC3_9THEO</name>
<evidence type="ECO:0000313" key="1">
    <source>
        <dbReference type="EMBL" id="SHE34070.1"/>
    </source>
</evidence>
<organism evidence="1 2">
    <name type="scientific">Thermoanaerobacter uzonensis DSM 18761</name>
    <dbReference type="NCBI Taxonomy" id="1123369"/>
    <lineage>
        <taxon>Bacteria</taxon>
        <taxon>Bacillati</taxon>
        <taxon>Bacillota</taxon>
        <taxon>Clostridia</taxon>
        <taxon>Thermoanaerobacterales</taxon>
        <taxon>Thermoanaerobacteraceae</taxon>
        <taxon>Thermoanaerobacter</taxon>
    </lineage>
</organism>
<keyword evidence="2" id="KW-1185">Reference proteome</keyword>
<sequence>MIIAFASKNHLGLNSDIGSNIVSSEYFTVAEIENGKLKKVKNLENPFFKEEEINAQKFVDFIKNTNAQKIVISVVDNADIENELLLNDIEVIKNVNGRIADILKEL</sequence>
<dbReference type="Proteomes" id="UP000184127">
    <property type="component" value="Unassembled WGS sequence"/>
</dbReference>
<dbReference type="InterPro" id="IPR036105">
    <property type="entry name" value="DiNase_FeMo-co_biosyn_sf"/>
</dbReference>
<proteinExistence type="predicted"/>
<reference evidence="2" key="1">
    <citation type="submission" date="2016-11" db="EMBL/GenBank/DDBJ databases">
        <authorList>
            <person name="Varghese N."/>
            <person name="Submissions S."/>
        </authorList>
    </citation>
    <scope>NUCLEOTIDE SEQUENCE [LARGE SCALE GENOMIC DNA]</scope>
    <source>
        <strain evidence="2">DSM 18761</strain>
    </source>
</reference>
<protein>
    <submittedName>
        <fullName evidence="1">Predicted Fe-Mo cluster-binding protein, NifX family</fullName>
    </submittedName>
</protein>
<dbReference type="Gene3D" id="3.30.420.130">
    <property type="entry name" value="Dinitrogenase iron-molybdenum cofactor biosynthesis domain"/>
    <property type="match status" value="1"/>
</dbReference>
<dbReference type="SUPFAM" id="SSF53146">
    <property type="entry name" value="Nitrogenase accessory factor-like"/>
    <property type="match status" value="1"/>
</dbReference>
<dbReference type="AlphaFoldDB" id="A0A1M4SPC3"/>
<dbReference type="EMBL" id="FQUR01000006">
    <property type="protein sequence ID" value="SHE34070.1"/>
    <property type="molecule type" value="Genomic_DNA"/>
</dbReference>
<evidence type="ECO:0000313" key="2">
    <source>
        <dbReference type="Proteomes" id="UP000184127"/>
    </source>
</evidence>